<organism evidence="2 3">
    <name type="scientific">Aureimonas phyllosphaerae</name>
    <dbReference type="NCBI Taxonomy" id="1166078"/>
    <lineage>
        <taxon>Bacteria</taxon>
        <taxon>Pseudomonadati</taxon>
        <taxon>Pseudomonadota</taxon>
        <taxon>Alphaproteobacteria</taxon>
        <taxon>Hyphomicrobiales</taxon>
        <taxon>Aurantimonadaceae</taxon>
        <taxon>Aureimonas</taxon>
    </lineage>
</organism>
<dbReference type="AlphaFoldDB" id="A0A7W6BLJ7"/>
<evidence type="ECO:0000259" key="1">
    <source>
        <dbReference type="Pfam" id="PF21834"/>
    </source>
</evidence>
<feature type="domain" description="DUF6894" evidence="1">
    <location>
        <begin position="3"/>
        <end position="69"/>
    </location>
</feature>
<comment type="caution">
    <text evidence="2">The sequence shown here is derived from an EMBL/GenBank/DDBJ whole genome shotgun (WGS) entry which is preliminary data.</text>
</comment>
<name>A0A7W6BLJ7_9HYPH</name>
<accession>A0A7W6BLJ7</accession>
<sequence length="79" mass="8681">MRRFFYDIRRGSEVIPDPDGELQPSLQGAMAEAISAARDLVIDAILTLRQIDDDAVLIRDSDGAIVGSVCLVDVLPIRR</sequence>
<dbReference type="Proteomes" id="UP000531216">
    <property type="component" value="Unassembled WGS sequence"/>
</dbReference>
<dbReference type="InterPro" id="IPR054189">
    <property type="entry name" value="DUF6894"/>
</dbReference>
<dbReference type="RefSeq" id="WP_090961408.1">
    <property type="nucleotide sequence ID" value="NZ_FOOA01000004.1"/>
</dbReference>
<dbReference type="Pfam" id="PF21834">
    <property type="entry name" value="DUF6894"/>
    <property type="match status" value="1"/>
</dbReference>
<gene>
    <name evidence="2" type="ORF">GGR05_000212</name>
</gene>
<dbReference type="OrthoDB" id="8021130at2"/>
<evidence type="ECO:0000313" key="2">
    <source>
        <dbReference type="EMBL" id="MBB3934101.1"/>
    </source>
</evidence>
<dbReference type="EMBL" id="JACIDO010000001">
    <property type="protein sequence ID" value="MBB3934101.1"/>
    <property type="molecule type" value="Genomic_DNA"/>
</dbReference>
<protein>
    <recommendedName>
        <fullName evidence="1">DUF6894 domain-containing protein</fullName>
    </recommendedName>
</protein>
<reference evidence="2 3" key="1">
    <citation type="submission" date="2020-08" db="EMBL/GenBank/DDBJ databases">
        <title>Genomic Encyclopedia of Type Strains, Phase IV (KMG-IV): sequencing the most valuable type-strain genomes for metagenomic binning, comparative biology and taxonomic classification.</title>
        <authorList>
            <person name="Goeker M."/>
        </authorList>
    </citation>
    <scope>NUCLEOTIDE SEQUENCE [LARGE SCALE GENOMIC DNA]</scope>
    <source>
        <strain evidence="2 3">DSM 25024</strain>
    </source>
</reference>
<evidence type="ECO:0000313" key="3">
    <source>
        <dbReference type="Proteomes" id="UP000531216"/>
    </source>
</evidence>
<keyword evidence="3" id="KW-1185">Reference proteome</keyword>
<proteinExistence type="predicted"/>